<dbReference type="GO" id="GO:0009073">
    <property type="term" value="P:aromatic amino acid family biosynthetic process"/>
    <property type="evidence" value="ECO:0007669"/>
    <property type="project" value="UniProtKB-KW"/>
</dbReference>
<dbReference type="CDD" id="cd00466">
    <property type="entry name" value="DHQase_II"/>
    <property type="match status" value="1"/>
</dbReference>
<reference evidence="12 13" key="1">
    <citation type="submission" date="2019-03" db="EMBL/GenBank/DDBJ databases">
        <title>Draft Genome Sequence of Desulfosporosinus fructosivorans Strain 63.6F, Isolated from Marine Sediment in the Baltic Sea.</title>
        <authorList>
            <person name="Hausmann B."/>
            <person name="Vandieken V."/>
            <person name="Pjevac P."/>
            <person name="Schreck K."/>
            <person name="Herbold C.W."/>
            <person name="Loy A."/>
        </authorList>
    </citation>
    <scope>NUCLEOTIDE SEQUENCE [LARGE SCALE GENOMIC DNA]</scope>
    <source>
        <strain evidence="12 13">63.6F</strain>
    </source>
</reference>
<comment type="similarity">
    <text evidence="3 8">Belongs to the type-II 3-dehydroquinase family.</text>
</comment>
<feature type="site" description="Transition state stabilizer" evidence="8 11">
    <location>
        <position position="18"/>
    </location>
</feature>
<evidence type="ECO:0000256" key="4">
    <source>
        <dbReference type="ARBA" id="ARBA00011193"/>
    </source>
</evidence>
<dbReference type="PANTHER" id="PTHR21272">
    <property type="entry name" value="CATABOLIC 3-DEHYDROQUINASE"/>
    <property type="match status" value="1"/>
</dbReference>
<keyword evidence="13" id="KW-1185">Reference proteome</keyword>
<dbReference type="Pfam" id="PF01220">
    <property type="entry name" value="DHquinase_II"/>
    <property type="match status" value="1"/>
</dbReference>
<gene>
    <name evidence="8 12" type="primary">aroQ</name>
    <name evidence="12" type="ORF">E4K67_14030</name>
</gene>
<organism evidence="12 13">
    <name type="scientific">Desulfosporosinus fructosivorans</name>
    <dbReference type="NCBI Taxonomy" id="2018669"/>
    <lineage>
        <taxon>Bacteria</taxon>
        <taxon>Bacillati</taxon>
        <taxon>Bacillota</taxon>
        <taxon>Clostridia</taxon>
        <taxon>Eubacteriales</taxon>
        <taxon>Desulfitobacteriaceae</taxon>
        <taxon>Desulfosporosinus</taxon>
    </lineage>
</organism>
<comment type="catalytic activity">
    <reaction evidence="1 8">
        <text>3-dehydroquinate = 3-dehydroshikimate + H2O</text>
        <dbReference type="Rhea" id="RHEA:21096"/>
        <dbReference type="ChEBI" id="CHEBI:15377"/>
        <dbReference type="ChEBI" id="CHEBI:16630"/>
        <dbReference type="ChEBI" id="CHEBI:32364"/>
        <dbReference type="EC" id="4.2.1.10"/>
    </reaction>
</comment>
<dbReference type="EC" id="4.2.1.10" evidence="5 8"/>
<dbReference type="GO" id="GO:0009423">
    <property type="term" value="P:chorismate biosynthetic process"/>
    <property type="evidence" value="ECO:0007669"/>
    <property type="project" value="UniProtKB-UniRule"/>
</dbReference>
<dbReference type="OrthoDB" id="9790793at2"/>
<evidence type="ECO:0000256" key="9">
    <source>
        <dbReference type="PIRSR" id="PIRSR001399-1"/>
    </source>
</evidence>
<feature type="binding site" evidence="8 10">
    <location>
        <position position="73"/>
    </location>
    <ligand>
        <name>substrate</name>
    </ligand>
</feature>
<dbReference type="NCBIfam" id="NF003805">
    <property type="entry name" value="PRK05395.1-2"/>
    <property type="match status" value="1"/>
</dbReference>
<evidence type="ECO:0000256" key="11">
    <source>
        <dbReference type="PIRSR" id="PIRSR001399-3"/>
    </source>
</evidence>
<dbReference type="InterPro" id="IPR001874">
    <property type="entry name" value="DHquinase_II"/>
</dbReference>
<dbReference type="RefSeq" id="WP_135547702.1">
    <property type="nucleotide sequence ID" value="NZ_SPQQ01000004.1"/>
</dbReference>
<dbReference type="NCBIfam" id="NF003807">
    <property type="entry name" value="PRK05395.1-4"/>
    <property type="match status" value="1"/>
</dbReference>
<evidence type="ECO:0000256" key="2">
    <source>
        <dbReference type="ARBA" id="ARBA00004902"/>
    </source>
</evidence>
<evidence type="ECO:0000256" key="5">
    <source>
        <dbReference type="ARBA" id="ARBA00012060"/>
    </source>
</evidence>
<keyword evidence="6 8" id="KW-0057">Aromatic amino acid biosynthesis</keyword>
<dbReference type="PIRSF" id="PIRSF001399">
    <property type="entry name" value="DHquinase_II"/>
    <property type="match status" value="1"/>
</dbReference>
<evidence type="ECO:0000256" key="6">
    <source>
        <dbReference type="ARBA" id="ARBA00023141"/>
    </source>
</evidence>
<dbReference type="HAMAP" id="MF_00169">
    <property type="entry name" value="AroQ"/>
    <property type="match status" value="1"/>
</dbReference>
<accession>A0A4Z0R454</accession>
<comment type="caution">
    <text evidence="12">The sequence shown here is derived from an EMBL/GenBank/DDBJ whole genome shotgun (WGS) entry which is preliminary data.</text>
</comment>
<feature type="active site" description="Proton donor" evidence="8 9">
    <location>
        <position position="99"/>
    </location>
</feature>
<dbReference type="InterPro" id="IPR036441">
    <property type="entry name" value="DHquinase_II_sf"/>
</dbReference>
<dbReference type="UniPathway" id="UPA00053">
    <property type="reaction ID" value="UER00086"/>
</dbReference>
<protein>
    <recommendedName>
        <fullName evidence="5 8">3-dehydroquinate dehydratase</fullName>
        <shortName evidence="8">3-dehydroquinase</shortName>
        <ecNumber evidence="5 8">4.2.1.10</ecNumber>
    </recommendedName>
    <alternativeName>
        <fullName evidence="8">Type II DHQase</fullName>
    </alternativeName>
</protein>
<feature type="binding site" evidence="8 10">
    <location>
        <position position="86"/>
    </location>
    <ligand>
        <name>substrate</name>
    </ligand>
</feature>
<dbReference type="SUPFAM" id="SSF52304">
    <property type="entry name" value="Type II 3-dehydroquinate dehydratase"/>
    <property type="match status" value="1"/>
</dbReference>
<dbReference type="NCBIfam" id="TIGR01088">
    <property type="entry name" value="aroQ"/>
    <property type="match status" value="1"/>
</dbReference>
<dbReference type="GO" id="GO:0003855">
    <property type="term" value="F:3-dehydroquinate dehydratase activity"/>
    <property type="evidence" value="ECO:0007669"/>
    <property type="project" value="UniProtKB-UniRule"/>
</dbReference>
<evidence type="ECO:0000313" key="13">
    <source>
        <dbReference type="Proteomes" id="UP000298460"/>
    </source>
</evidence>
<proteinExistence type="inferred from homology"/>
<evidence type="ECO:0000256" key="10">
    <source>
        <dbReference type="PIRSR" id="PIRSR001399-2"/>
    </source>
</evidence>
<evidence type="ECO:0000313" key="12">
    <source>
        <dbReference type="EMBL" id="TGE37822.1"/>
    </source>
</evidence>
<dbReference type="NCBIfam" id="NF003806">
    <property type="entry name" value="PRK05395.1-3"/>
    <property type="match status" value="1"/>
</dbReference>
<name>A0A4Z0R454_9FIRM</name>
<comment type="pathway">
    <text evidence="2 8">Metabolic intermediate biosynthesis; chorismate biosynthesis; chorismate from D-erythrose 4-phosphate and phosphoenolpyruvate: step 3/7.</text>
</comment>
<dbReference type="EMBL" id="SPQQ01000004">
    <property type="protein sequence ID" value="TGE37822.1"/>
    <property type="molecule type" value="Genomic_DNA"/>
</dbReference>
<dbReference type="PANTHER" id="PTHR21272:SF3">
    <property type="entry name" value="CATABOLIC 3-DEHYDROQUINASE"/>
    <property type="match status" value="1"/>
</dbReference>
<keyword evidence="8" id="KW-0028">Amino-acid biosynthesis</keyword>
<evidence type="ECO:0000256" key="1">
    <source>
        <dbReference type="ARBA" id="ARBA00001864"/>
    </source>
</evidence>
<feature type="binding site" evidence="8 10">
    <location>
        <position position="79"/>
    </location>
    <ligand>
        <name>substrate</name>
    </ligand>
</feature>
<feature type="binding site" evidence="8 10">
    <location>
        <begin position="100"/>
        <end position="101"/>
    </location>
    <ligand>
        <name>substrate</name>
    </ligand>
</feature>
<feature type="active site" description="Proton acceptor" evidence="8 9">
    <location>
        <position position="23"/>
    </location>
</feature>
<feature type="binding site" evidence="8 10">
    <location>
        <position position="110"/>
    </location>
    <ligand>
        <name>substrate</name>
    </ligand>
</feature>
<dbReference type="AlphaFoldDB" id="A0A4Z0R454"/>
<evidence type="ECO:0000256" key="8">
    <source>
        <dbReference type="HAMAP-Rule" id="MF_00169"/>
    </source>
</evidence>
<dbReference type="Gene3D" id="3.40.50.9100">
    <property type="entry name" value="Dehydroquinase, class II"/>
    <property type="match status" value="1"/>
</dbReference>
<evidence type="ECO:0000256" key="7">
    <source>
        <dbReference type="ARBA" id="ARBA00023239"/>
    </source>
</evidence>
<dbReference type="GO" id="GO:0008652">
    <property type="term" value="P:amino acid biosynthetic process"/>
    <property type="evidence" value="ECO:0007669"/>
    <property type="project" value="UniProtKB-KW"/>
</dbReference>
<evidence type="ECO:0000256" key="3">
    <source>
        <dbReference type="ARBA" id="ARBA00011037"/>
    </source>
</evidence>
<sequence length="150" mass="16667">MASIWVFHGPNLNLLGLREPEHYGSRTLAEINQEVVATANQVGINAECRQTNHEGDLLDWIQALTCDDFLILNPGAWTHTSYAIRDAIRAVRVPTIEVHLSNIHAREAFRANSVIAPVCIGQVSGLGADGYVLAMRYAIDYQDRRSELVQ</sequence>
<dbReference type="Proteomes" id="UP000298460">
    <property type="component" value="Unassembled WGS sequence"/>
</dbReference>
<dbReference type="GO" id="GO:0019631">
    <property type="term" value="P:quinate catabolic process"/>
    <property type="evidence" value="ECO:0007669"/>
    <property type="project" value="TreeGrafter"/>
</dbReference>
<comment type="subunit">
    <text evidence="4 8">Homododecamer.</text>
</comment>
<comment type="function">
    <text evidence="8">Catalyzes a trans-dehydration via an enolate intermediate.</text>
</comment>
<keyword evidence="7 8" id="KW-0456">Lyase</keyword>